<evidence type="ECO:0000313" key="3">
    <source>
        <dbReference type="EMBL" id="KAL0960578.1"/>
    </source>
</evidence>
<dbReference type="EMBL" id="JASNQZ010000001">
    <property type="protein sequence ID" value="KAL0960578.1"/>
    <property type="molecule type" value="Genomic_DNA"/>
</dbReference>
<dbReference type="Proteomes" id="UP001556367">
    <property type="component" value="Unassembled WGS sequence"/>
</dbReference>
<proteinExistence type="predicted"/>
<name>A0ABR3JZ75_9AGAR</name>
<gene>
    <name evidence="3" type="ORF">HGRIS_005612</name>
</gene>
<sequence length="126" mass="14062">MDTDSDAHLKSDQRLKPSVAMSIGLLLGLFILVLFALSCLWYKGWRDVRRVLCCRPTRELSGNGLGTRMPDDLFLRPTTNQKHPEQEPTLGDVSLVFPPRVARPPQSPTGQYTRCGVLGHPPQPVQ</sequence>
<keyword evidence="4" id="KW-1185">Reference proteome</keyword>
<evidence type="ECO:0000256" key="2">
    <source>
        <dbReference type="SAM" id="Phobius"/>
    </source>
</evidence>
<keyword evidence="2" id="KW-0472">Membrane</keyword>
<protein>
    <submittedName>
        <fullName evidence="3">Uncharacterized protein</fullName>
    </submittedName>
</protein>
<accession>A0ABR3JZ75</accession>
<feature type="region of interest" description="Disordered" evidence="1">
    <location>
        <begin position="65"/>
        <end position="126"/>
    </location>
</feature>
<organism evidence="3 4">
    <name type="scientific">Hohenbuehelia grisea</name>
    <dbReference type="NCBI Taxonomy" id="104357"/>
    <lineage>
        <taxon>Eukaryota</taxon>
        <taxon>Fungi</taxon>
        <taxon>Dikarya</taxon>
        <taxon>Basidiomycota</taxon>
        <taxon>Agaricomycotina</taxon>
        <taxon>Agaricomycetes</taxon>
        <taxon>Agaricomycetidae</taxon>
        <taxon>Agaricales</taxon>
        <taxon>Pleurotineae</taxon>
        <taxon>Pleurotaceae</taxon>
        <taxon>Hohenbuehelia</taxon>
    </lineage>
</organism>
<keyword evidence="2" id="KW-1133">Transmembrane helix</keyword>
<evidence type="ECO:0000256" key="1">
    <source>
        <dbReference type="SAM" id="MobiDB-lite"/>
    </source>
</evidence>
<comment type="caution">
    <text evidence="3">The sequence shown here is derived from an EMBL/GenBank/DDBJ whole genome shotgun (WGS) entry which is preliminary data.</text>
</comment>
<reference evidence="4" key="1">
    <citation type="submission" date="2024-06" db="EMBL/GenBank/DDBJ databases">
        <title>Multi-omics analyses provide insights into the biosynthesis of the anticancer antibiotic pleurotin in Hohenbuehelia grisea.</title>
        <authorList>
            <person name="Weaver J.A."/>
            <person name="Alberti F."/>
        </authorList>
    </citation>
    <scope>NUCLEOTIDE SEQUENCE [LARGE SCALE GENOMIC DNA]</scope>
    <source>
        <strain evidence="4">T-177</strain>
    </source>
</reference>
<keyword evidence="2" id="KW-0812">Transmembrane</keyword>
<evidence type="ECO:0000313" key="4">
    <source>
        <dbReference type="Proteomes" id="UP001556367"/>
    </source>
</evidence>
<feature type="transmembrane region" description="Helical" evidence="2">
    <location>
        <begin position="20"/>
        <end position="42"/>
    </location>
</feature>